<evidence type="ECO:0000313" key="1">
    <source>
        <dbReference type="EMBL" id="MCP2333238.1"/>
    </source>
</evidence>
<name>A0ABT1JM89_ACTCY</name>
<reference evidence="1 2" key="1">
    <citation type="submission" date="2013-07" db="EMBL/GenBank/DDBJ databases">
        <authorList>
            <consortium name="DOE Joint Genome Institute"/>
            <person name="Reeve W."/>
            <person name="Huntemann M."/>
            <person name="Han J."/>
            <person name="Chen A."/>
            <person name="Kyrpides N."/>
            <person name="Mavromatis K."/>
            <person name="Markowitz V."/>
            <person name="Palaniappan K."/>
            <person name="Ivanova N."/>
            <person name="Schaumberg A."/>
            <person name="Pati A."/>
            <person name="Liolios K."/>
            <person name="Nordberg H.P."/>
            <person name="Cantor M.N."/>
            <person name="Hua S.X."/>
            <person name="Woyke T."/>
        </authorList>
    </citation>
    <scope>NUCLEOTIDE SEQUENCE [LARGE SCALE GENOMIC DNA]</scope>
    <source>
        <strain evidence="1 2">DSM 43889</strain>
    </source>
</reference>
<proteinExistence type="predicted"/>
<keyword evidence="2" id="KW-1185">Reference proteome</keyword>
<evidence type="ECO:0000313" key="2">
    <source>
        <dbReference type="Proteomes" id="UP000791080"/>
    </source>
</evidence>
<accession>A0ABT1JM89</accession>
<protein>
    <recommendedName>
        <fullName evidence="3">NmrA-like domain-containing protein</fullName>
    </recommendedName>
</protein>
<dbReference type="Gene3D" id="3.40.50.720">
    <property type="entry name" value="NAD(P)-binding Rossmann-like Domain"/>
    <property type="match status" value="1"/>
</dbReference>
<evidence type="ECO:0008006" key="3">
    <source>
        <dbReference type="Google" id="ProtNLM"/>
    </source>
</evidence>
<dbReference type="InterPro" id="IPR036291">
    <property type="entry name" value="NAD(P)-bd_dom_sf"/>
</dbReference>
<reference evidence="1 2" key="2">
    <citation type="submission" date="2022-06" db="EMBL/GenBank/DDBJ databases">
        <title>Genomic Encyclopedia of Type Strains, Phase I: the one thousand microbial genomes (KMG-I) project.</title>
        <authorList>
            <person name="Kyrpides N."/>
        </authorList>
    </citation>
    <scope>NUCLEOTIDE SEQUENCE [LARGE SCALE GENOMIC DNA]</scope>
    <source>
        <strain evidence="1 2">DSM 43889</strain>
    </source>
</reference>
<dbReference type="InterPro" id="IPR051604">
    <property type="entry name" value="Ergot_Alk_Oxidoreductase"/>
</dbReference>
<dbReference type="PANTHER" id="PTHR43162">
    <property type="match status" value="1"/>
</dbReference>
<dbReference type="EMBL" id="AUBJ02000001">
    <property type="protein sequence ID" value="MCP2333238.1"/>
    <property type="molecule type" value="Genomic_DNA"/>
</dbReference>
<dbReference type="Proteomes" id="UP000791080">
    <property type="component" value="Unassembled WGS sequence"/>
</dbReference>
<dbReference type="SUPFAM" id="SSF51735">
    <property type="entry name" value="NAD(P)-binding Rossmann-fold domains"/>
    <property type="match status" value="1"/>
</dbReference>
<comment type="caution">
    <text evidence="1">The sequence shown here is derived from an EMBL/GenBank/DDBJ whole genome shotgun (WGS) entry which is preliminary data.</text>
</comment>
<dbReference type="RefSeq" id="WP_051314164.1">
    <property type="nucleotide sequence ID" value="NZ_AUBJ02000001.1"/>
</dbReference>
<dbReference type="PANTHER" id="PTHR43162:SF1">
    <property type="entry name" value="PRESTALK A DIFFERENTIATION PROTEIN A"/>
    <property type="match status" value="1"/>
</dbReference>
<gene>
    <name evidence="1" type="ORF">G443_003508</name>
</gene>
<organism evidence="1 2">
    <name type="scientific">Actinoalloteichus caeruleus DSM 43889</name>
    <dbReference type="NCBI Taxonomy" id="1120930"/>
    <lineage>
        <taxon>Bacteria</taxon>
        <taxon>Bacillati</taxon>
        <taxon>Actinomycetota</taxon>
        <taxon>Actinomycetes</taxon>
        <taxon>Pseudonocardiales</taxon>
        <taxon>Pseudonocardiaceae</taxon>
        <taxon>Actinoalloteichus</taxon>
        <taxon>Actinoalloteichus cyanogriseus</taxon>
    </lineage>
</organism>
<sequence length="191" mass="21132">MVPPLRRSPLVGWPVARGHATALVRPSECAADSDLEWTALIPGEFMSNLLEWAETLRERGYVTEPFPDVRSAIVHEADIAAVAATALVQGGHGGREYWVTGPEALTVHDKVRTISDVLGREIRYVEQTREEAVAGWRAAGFTQEHIEFFLEMRTNPPRQGAVPQPTVEEVTGHPPRAFERWVRENAAAFGG</sequence>